<keyword evidence="5" id="KW-0472">Membrane</keyword>
<sequence>MTAKISSNAPAEVKNALWIFFETGKGQILVMSHIMQYLDEVSWSYAAVYELRTDLKLTGLEYPWANSIFYFGYLVGEFPSNFLLQRFPIGKFIGVNILIANHTEGL</sequence>
<evidence type="ECO:0000256" key="2">
    <source>
        <dbReference type="ARBA" id="ARBA00022448"/>
    </source>
</evidence>
<comment type="caution">
    <text evidence="6">The sequence shown here is derived from an EMBL/GenBank/DDBJ whole genome shotgun (WGS) entry which is preliminary data.</text>
</comment>
<evidence type="ECO:0000256" key="4">
    <source>
        <dbReference type="ARBA" id="ARBA00022989"/>
    </source>
</evidence>
<evidence type="ECO:0008006" key="8">
    <source>
        <dbReference type="Google" id="ProtNLM"/>
    </source>
</evidence>
<comment type="subcellular location">
    <subcellularLocation>
        <location evidence="1">Membrane</location>
        <topology evidence="1">Multi-pass membrane protein</topology>
    </subcellularLocation>
</comment>
<keyword evidence="3" id="KW-0812">Transmembrane</keyword>
<accession>A0ABY6V0N6</accession>
<dbReference type="Proteomes" id="UP000766486">
    <property type="component" value="Unassembled WGS sequence"/>
</dbReference>
<keyword evidence="2" id="KW-0813">Transport</keyword>
<evidence type="ECO:0000256" key="1">
    <source>
        <dbReference type="ARBA" id="ARBA00004141"/>
    </source>
</evidence>
<dbReference type="SUPFAM" id="SSF103473">
    <property type="entry name" value="MFS general substrate transporter"/>
    <property type="match status" value="1"/>
</dbReference>
<name>A0ABY6V0N6_BIOOC</name>
<protein>
    <recommendedName>
        <fullName evidence="8">Major facilitator superfamily (MFS) profile domain-containing protein</fullName>
    </recommendedName>
</protein>
<dbReference type="Gene3D" id="1.20.1250.20">
    <property type="entry name" value="MFS general substrate transporter like domains"/>
    <property type="match status" value="1"/>
</dbReference>
<keyword evidence="7" id="KW-1185">Reference proteome</keyword>
<dbReference type="InterPro" id="IPR036259">
    <property type="entry name" value="MFS_trans_sf"/>
</dbReference>
<organism evidence="6 7">
    <name type="scientific">Bionectria ochroleuca</name>
    <name type="common">Gliocladium roseum</name>
    <dbReference type="NCBI Taxonomy" id="29856"/>
    <lineage>
        <taxon>Eukaryota</taxon>
        <taxon>Fungi</taxon>
        <taxon>Dikarya</taxon>
        <taxon>Ascomycota</taxon>
        <taxon>Pezizomycotina</taxon>
        <taxon>Sordariomycetes</taxon>
        <taxon>Hypocreomycetidae</taxon>
        <taxon>Hypocreales</taxon>
        <taxon>Bionectriaceae</taxon>
        <taxon>Clonostachys</taxon>
    </lineage>
</organism>
<proteinExistence type="predicted"/>
<reference evidence="6 7" key="1">
    <citation type="submission" date="2019-06" db="EMBL/GenBank/DDBJ databases">
        <authorList>
            <person name="Broberg M."/>
        </authorList>
    </citation>
    <scope>NUCLEOTIDE SEQUENCE [LARGE SCALE GENOMIC DNA]</scope>
</reference>
<dbReference type="PANTHER" id="PTHR43791:SF70">
    <property type="entry name" value="MAJOR FACILITATOR SUPERFAMILY (MFS) PROFILE DOMAIN-CONTAINING PROTEIN"/>
    <property type="match status" value="1"/>
</dbReference>
<evidence type="ECO:0000256" key="5">
    <source>
        <dbReference type="ARBA" id="ARBA00023136"/>
    </source>
</evidence>
<dbReference type="EMBL" id="CABFNS010000937">
    <property type="protein sequence ID" value="VUC37273.1"/>
    <property type="molecule type" value="Genomic_DNA"/>
</dbReference>
<dbReference type="PANTHER" id="PTHR43791">
    <property type="entry name" value="PERMEASE-RELATED"/>
    <property type="match status" value="1"/>
</dbReference>
<evidence type="ECO:0000256" key="3">
    <source>
        <dbReference type="ARBA" id="ARBA00022692"/>
    </source>
</evidence>
<evidence type="ECO:0000313" key="6">
    <source>
        <dbReference type="EMBL" id="VUC37273.1"/>
    </source>
</evidence>
<keyword evidence="4" id="KW-1133">Transmembrane helix</keyword>
<gene>
    <name evidence="6" type="ORF">CLO192961_LOCUS466342</name>
</gene>
<evidence type="ECO:0000313" key="7">
    <source>
        <dbReference type="Proteomes" id="UP000766486"/>
    </source>
</evidence>